<dbReference type="PROSITE" id="PS00080">
    <property type="entry name" value="MULTICOPPER_OXIDASE2"/>
    <property type="match status" value="1"/>
</dbReference>
<dbReference type="EMBL" id="JXNT01000004">
    <property type="protein sequence ID" value="ODM19665.1"/>
    <property type="molecule type" value="Genomic_DNA"/>
</dbReference>
<evidence type="ECO:0000313" key="5">
    <source>
        <dbReference type="EMBL" id="ODM19665.1"/>
    </source>
</evidence>
<protein>
    <recommendedName>
        <fullName evidence="4">Plastocyanin-like domain-containing protein</fullName>
    </recommendedName>
</protein>
<accession>A0A1E3BFA4</accession>
<dbReference type="GO" id="GO:0010106">
    <property type="term" value="P:cellular response to iron ion starvation"/>
    <property type="evidence" value="ECO:0007669"/>
    <property type="project" value="TreeGrafter"/>
</dbReference>
<name>A0A1E3BFA4_ASPCR</name>
<keyword evidence="2" id="KW-0479">Metal-binding</keyword>
<dbReference type="VEuPathDB" id="FungiDB:SI65_04650"/>
<dbReference type="InterPro" id="IPR002355">
    <property type="entry name" value="Cu_oxidase_Cu_BS"/>
</dbReference>
<evidence type="ECO:0000313" key="6">
    <source>
        <dbReference type="Proteomes" id="UP000094569"/>
    </source>
</evidence>
<dbReference type="InterPro" id="IPR008972">
    <property type="entry name" value="Cupredoxin"/>
</dbReference>
<dbReference type="SUPFAM" id="SSF49503">
    <property type="entry name" value="Cupredoxins"/>
    <property type="match status" value="1"/>
</dbReference>
<reference evidence="5 6" key="1">
    <citation type="journal article" date="2016" name="BMC Genomics">
        <title>Comparative genomic and transcriptomic analyses of the Fuzhuan brick tea-fermentation fungus Aspergillus cristatus.</title>
        <authorList>
            <person name="Ge Y."/>
            <person name="Wang Y."/>
            <person name="Liu Y."/>
            <person name="Tan Y."/>
            <person name="Ren X."/>
            <person name="Zhang X."/>
            <person name="Hyde K.D."/>
            <person name="Liu Y."/>
            <person name="Liu Z."/>
        </authorList>
    </citation>
    <scope>NUCLEOTIDE SEQUENCE [LARGE SCALE GENOMIC DNA]</scope>
    <source>
        <strain evidence="5 6">GZAAS20.1005</strain>
    </source>
</reference>
<dbReference type="CDD" id="cd13899">
    <property type="entry name" value="CuRO_3_Fet3p"/>
    <property type="match status" value="1"/>
</dbReference>
<dbReference type="InterPro" id="IPR045087">
    <property type="entry name" value="Cu-oxidase_fam"/>
</dbReference>
<dbReference type="PANTHER" id="PTHR11709">
    <property type="entry name" value="MULTI-COPPER OXIDASE"/>
    <property type="match status" value="1"/>
</dbReference>
<dbReference type="Gene3D" id="2.60.40.420">
    <property type="entry name" value="Cupredoxins - blue copper proteins"/>
    <property type="match status" value="2"/>
</dbReference>
<evidence type="ECO:0000259" key="4">
    <source>
        <dbReference type="Pfam" id="PF07731"/>
    </source>
</evidence>
<dbReference type="GO" id="GO:0005507">
    <property type="term" value="F:copper ion binding"/>
    <property type="evidence" value="ECO:0007669"/>
    <property type="project" value="InterPro"/>
</dbReference>
<comment type="caution">
    <text evidence="5">The sequence shown here is derived from an EMBL/GenBank/DDBJ whole genome shotgun (WGS) entry which is preliminary data.</text>
</comment>
<sequence length="324" mass="36324">MKNETSANYAMVGSMDTSLFDTLPDTLNYNVAGWLVYNSTNDNAEAKTVSDFDSVVYNDYELVPADGIKRYGDADITVTLDLTMDNLGDGANYAFFNGKSYVMPKVPVLYSAFATGSAATDAEIYGTDTNAFVLSKGDVVDIVLNNDDIGKHPFHLHGHNFQVLWCSSENEGYFDHSNVTFASVPMRRDTLVVNPMGNFVIRFVADNSGIWFFHCHIEWHMDAGLAAVMVEAPLYLQEHMTILKTITTYVMPAERSPREMPPAIRSTSTTSPARIRKWLRFRPDSRRAELWLLLSVVRRLFLGWRRLFGDKYGIAPVTAGRVAI</sequence>
<dbReference type="PANTHER" id="PTHR11709:SF361">
    <property type="entry name" value="IRON TRANSPORT MULTICOPPER OXIDASE FET3"/>
    <property type="match status" value="1"/>
</dbReference>
<feature type="domain" description="Plastocyanin-like" evidence="4">
    <location>
        <begin position="102"/>
        <end position="233"/>
    </location>
</feature>
<gene>
    <name evidence="5" type="ORF">SI65_04650</name>
</gene>
<proteinExistence type="inferred from homology"/>
<comment type="similarity">
    <text evidence="1">Belongs to the multicopper oxidase family.</text>
</comment>
<evidence type="ECO:0000256" key="3">
    <source>
        <dbReference type="ARBA" id="ARBA00023002"/>
    </source>
</evidence>
<dbReference type="PROSITE" id="PS00079">
    <property type="entry name" value="MULTICOPPER_OXIDASE1"/>
    <property type="match status" value="1"/>
</dbReference>
<organism evidence="5 6">
    <name type="scientific">Aspergillus cristatus</name>
    <name type="common">Chinese Fuzhuan brick tea-fermentation fungus</name>
    <name type="synonym">Eurotium cristatum</name>
    <dbReference type="NCBI Taxonomy" id="573508"/>
    <lineage>
        <taxon>Eukaryota</taxon>
        <taxon>Fungi</taxon>
        <taxon>Dikarya</taxon>
        <taxon>Ascomycota</taxon>
        <taxon>Pezizomycotina</taxon>
        <taxon>Eurotiomycetes</taxon>
        <taxon>Eurotiomycetidae</taxon>
        <taxon>Eurotiales</taxon>
        <taxon>Aspergillaceae</taxon>
        <taxon>Aspergillus</taxon>
        <taxon>Aspergillus subgen. Aspergillus</taxon>
    </lineage>
</organism>
<evidence type="ECO:0000256" key="1">
    <source>
        <dbReference type="ARBA" id="ARBA00010609"/>
    </source>
</evidence>
<dbReference type="GO" id="GO:0004322">
    <property type="term" value="F:ferroxidase activity"/>
    <property type="evidence" value="ECO:0007669"/>
    <property type="project" value="TreeGrafter"/>
</dbReference>
<dbReference type="InterPro" id="IPR011706">
    <property type="entry name" value="Cu-oxidase_C"/>
</dbReference>
<dbReference type="Pfam" id="PF07731">
    <property type="entry name" value="Cu-oxidase_2"/>
    <property type="match status" value="1"/>
</dbReference>
<dbReference type="FunFam" id="2.60.40.420:FF:000024">
    <property type="entry name" value="FET5p Multicopper oxidase"/>
    <property type="match status" value="1"/>
</dbReference>
<keyword evidence="6" id="KW-1185">Reference proteome</keyword>
<dbReference type="Proteomes" id="UP000094569">
    <property type="component" value="Unassembled WGS sequence"/>
</dbReference>
<keyword evidence="3" id="KW-0560">Oxidoreductase</keyword>
<evidence type="ECO:0000256" key="2">
    <source>
        <dbReference type="ARBA" id="ARBA00022723"/>
    </source>
</evidence>
<dbReference type="InterPro" id="IPR033138">
    <property type="entry name" value="Cu_oxidase_CS"/>
</dbReference>
<dbReference type="AlphaFoldDB" id="A0A1E3BFA4"/>
<dbReference type="GO" id="GO:0033215">
    <property type="term" value="P:reductive iron assimilation"/>
    <property type="evidence" value="ECO:0007669"/>
    <property type="project" value="TreeGrafter"/>
</dbReference>
<dbReference type="GO" id="GO:0033573">
    <property type="term" value="C:high-affinity iron permease complex"/>
    <property type="evidence" value="ECO:0007669"/>
    <property type="project" value="TreeGrafter"/>
</dbReference>
<dbReference type="OrthoDB" id="2121828at2759"/>
<dbReference type="STRING" id="573508.A0A1E3BFA4"/>